<keyword evidence="1" id="KW-1133">Transmembrane helix</keyword>
<protein>
    <recommendedName>
        <fullName evidence="4">DDE Tnp4 domain-containing protein</fullName>
    </recommendedName>
</protein>
<dbReference type="AlphaFoldDB" id="A0AAV2YQU1"/>
<gene>
    <name evidence="2" type="ORF">N0F65_005885</name>
</gene>
<dbReference type="PANTHER" id="PTHR34615:SF1">
    <property type="entry name" value="PX DOMAIN-CONTAINING PROTEIN"/>
    <property type="match status" value="1"/>
</dbReference>
<keyword evidence="1" id="KW-0472">Membrane</keyword>
<organism evidence="2 3">
    <name type="scientific">Lagenidium giganteum</name>
    <dbReference type="NCBI Taxonomy" id="4803"/>
    <lineage>
        <taxon>Eukaryota</taxon>
        <taxon>Sar</taxon>
        <taxon>Stramenopiles</taxon>
        <taxon>Oomycota</taxon>
        <taxon>Peronosporomycetes</taxon>
        <taxon>Pythiales</taxon>
        <taxon>Pythiaceae</taxon>
    </lineage>
</organism>
<accession>A0AAV2YQU1</accession>
<keyword evidence="1" id="KW-0812">Transmembrane</keyword>
<keyword evidence="3" id="KW-1185">Reference proteome</keyword>
<dbReference type="PANTHER" id="PTHR34615">
    <property type="entry name" value="PX DOMAIN-CONTAINING PROTEIN"/>
    <property type="match status" value="1"/>
</dbReference>
<evidence type="ECO:0008006" key="4">
    <source>
        <dbReference type="Google" id="ProtNLM"/>
    </source>
</evidence>
<proteinExistence type="predicted"/>
<reference evidence="2" key="2">
    <citation type="journal article" date="2023" name="Microbiol Resour">
        <title>Decontamination and Annotation of the Draft Genome Sequence of the Oomycete Lagenidium giganteum ARSEF 373.</title>
        <authorList>
            <person name="Morgan W.R."/>
            <person name="Tartar A."/>
        </authorList>
    </citation>
    <scope>NUCLEOTIDE SEQUENCE</scope>
    <source>
        <strain evidence="2">ARSEF 373</strain>
    </source>
</reference>
<dbReference type="Proteomes" id="UP001146120">
    <property type="component" value="Unassembled WGS sequence"/>
</dbReference>
<reference evidence="2" key="1">
    <citation type="submission" date="2022-11" db="EMBL/GenBank/DDBJ databases">
        <authorList>
            <person name="Morgan W.R."/>
            <person name="Tartar A."/>
        </authorList>
    </citation>
    <scope>NUCLEOTIDE SEQUENCE</scope>
    <source>
        <strain evidence="2">ARSEF 373</strain>
    </source>
</reference>
<dbReference type="EMBL" id="DAKRPA010000199">
    <property type="protein sequence ID" value="DAZ95569.1"/>
    <property type="molecule type" value="Genomic_DNA"/>
</dbReference>
<feature type="non-terminal residue" evidence="2">
    <location>
        <position position="1"/>
    </location>
</feature>
<evidence type="ECO:0000313" key="3">
    <source>
        <dbReference type="Proteomes" id="UP001146120"/>
    </source>
</evidence>
<sequence length="219" mass="24270">VGKARYRFSKAEIETLVTLFGLIAGVRTREGTKASGGEALYIVLHKLAAPVRWIDLTRLYGRSTSGMSNIFTHTVDHIDNRYRQLRAFNHEYAAPNVHRYADAIFDVGGSMQNVWAFIDGTVRGICRPKKHLRQQSVYNGHKNTPSSTRLLPHRMGNPTCHSITVAQSCSPIALFACVGVTQSVIFLIWIHLALTCICAQLTSKLGTCAIRFVNKGIAD</sequence>
<evidence type="ECO:0000256" key="1">
    <source>
        <dbReference type="SAM" id="Phobius"/>
    </source>
</evidence>
<evidence type="ECO:0000313" key="2">
    <source>
        <dbReference type="EMBL" id="DAZ95569.1"/>
    </source>
</evidence>
<name>A0AAV2YQU1_9STRA</name>
<feature type="transmembrane region" description="Helical" evidence="1">
    <location>
        <begin position="172"/>
        <end position="194"/>
    </location>
</feature>
<comment type="caution">
    <text evidence="2">The sequence shown here is derived from an EMBL/GenBank/DDBJ whole genome shotgun (WGS) entry which is preliminary data.</text>
</comment>